<dbReference type="Gene3D" id="1.25.40.20">
    <property type="entry name" value="Ankyrin repeat-containing domain"/>
    <property type="match status" value="2"/>
</dbReference>
<dbReference type="PANTHER" id="PTHR24201:SF2">
    <property type="entry name" value="ANKYRIN REPEAT DOMAIN-CONTAINING PROTEIN 42"/>
    <property type="match status" value="1"/>
</dbReference>
<protein>
    <submittedName>
        <fullName evidence="3">Ankyrin repeat PH and SEC7 domain containing protein</fullName>
    </submittedName>
</protein>
<gene>
    <name evidence="3" type="primary">IL-3A_745R</name>
    <name evidence="3" type="ORF">PBCVIL3A_745R</name>
</gene>
<evidence type="ECO:0000313" key="3">
    <source>
        <dbReference type="EMBL" id="AGE54061.1"/>
    </source>
</evidence>
<keyword evidence="2" id="KW-0040">ANK repeat</keyword>
<dbReference type="EMBL" id="JX997169">
    <property type="protein sequence ID" value="AGE54061.1"/>
    <property type="molecule type" value="Genomic_DNA"/>
</dbReference>
<dbReference type="Proteomes" id="UP000247091">
    <property type="component" value="Segment"/>
</dbReference>
<dbReference type="InterPro" id="IPR050776">
    <property type="entry name" value="Ank_Repeat/CDKN_Inhibitor"/>
</dbReference>
<accession>M1HWJ1</accession>
<evidence type="ECO:0000256" key="1">
    <source>
        <dbReference type="ARBA" id="ARBA00022737"/>
    </source>
</evidence>
<proteinExistence type="predicted"/>
<evidence type="ECO:0000256" key="2">
    <source>
        <dbReference type="ARBA" id="ARBA00023043"/>
    </source>
</evidence>
<dbReference type="InterPro" id="IPR002110">
    <property type="entry name" value="Ankyrin_rpt"/>
</dbReference>
<dbReference type="PANTHER" id="PTHR24201">
    <property type="entry name" value="ANK_REP_REGION DOMAIN-CONTAINING PROTEIN"/>
    <property type="match status" value="1"/>
</dbReference>
<dbReference type="PROSITE" id="PS50297">
    <property type="entry name" value="ANK_REP_REGION"/>
    <property type="match status" value="3"/>
</dbReference>
<sequence length="211" mass="23377">MGNRQTKDDITHDIYDCCLYDNDKGLERCLKNGVDPNKKDEIGMRPLEYASSFECIKLLLEAGAEPNIFFESTSGTPLQIASIRNHTDVVKILLKYGANPNIPNLNGLTALDHACHACNLRGDIDIIETLLAYGANINHQDASGFTVLHRAVMFGNKILVNIFIEHGADPLIKTNYGKTCLEMAAYYGHQDILKMMNGKLGIYSEAIINDT</sequence>
<dbReference type="InterPro" id="IPR036770">
    <property type="entry name" value="Ankyrin_rpt-contain_sf"/>
</dbReference>
<dbReference type="PROSITE" id="PS50088">
    <property type="entry name" value="ANK_REPEAT"/>
    <property type="match status" value="3"/>
</dbReference>
<dbReference type="SMART" id="SM00248">
    <property type="entry name" value="ANK"/>
    <property type="match status" value="6"/>
</dbReference>
<name>M1HWJ1_PBCVI</name>
<dbReference type="Pfam" id="PF12796">
    <property type="entry name" value="Ank_2"/>
    <property type="match status" value="1"/>
</dbReference>
<evidence type="ECO:0000313" key="4">
    <source>
        <dbReference type="Proteomes" id="UP000247091"/>
    </source>
</evidence>
<reference evidence="3 4" key="1">
    <citation type="submission" date="2012-10" db="EMBL/GenBank/DDBJ databases">
        <title>Towards defining the chloroviruses: a genomic journey through a genus of large DNA viruses.</title>
        <authorList>
            <person name="Jeanniard A."/>
            <person name="Dunigan D.D."/>
            <person name="Gurnon J.R."/>
            <person name="Agarkova I."/>
            <person name="Kang M."/>
            <person name="Vitek J."/>
            <person name="Duncan G."/>
            <person name="McClung O.W."/>
            <person name="Larsen M."/>
            <person name="Claverie J.-M."/>
            <person name="Van Etten J.L."/>
            <person name="Blanc G."/>
        </authorList>
    </citation>
    <scope>NUCLEOTIDE SEQUENCE [LARGE SCALE GENOMIC DNA]</scope>
</reference>
<keyword evidence="1" id="KW-0677">Repeat</keyword>
<dbReference type="SUPFAM" id="SSF48403">
    <property type="entry name" value="Ankyrin repeat"/>
    <property type="match status" value="1"/>
</dbReference>
<organismHost>
    <name type="scientific">Chlorella</name>
    <dbReference type="NCBI Taxonomy" id="3071"/>
</organismHost>
<dbReference type="Pfam" id="PF13857">
    <property type="entry name" value="Ank_5"/>
    <property type="match status" value="1"/>
</dbReference>
<organism evidence="3 4">
    <name type="scientific">Paramecium bursaria Chlorella virus IL3A</name>
    <name type="common">PBCV-IL3A</name>
    <dbReference type="NCBI Taxonomy" id="46019"/>
    <lineage>
        <taxon>Viruses</taxon>
        <taxon>Varidnaviria</taxon>
        <taxon>Bamfordvirae</taxon>
        <taxon>Nucleocytoviricota</taxon>
        <taxon>Megaviricetes</taxon>
        <taxon>Algavirales</taxon>
        <taxon>Phycodnaviridae</taxon>
        <taxon>Chlorovirus</taxon>
        <taxon>Chlorovirus illinoense</taxon>
    </lineage>
</organism>